<keyword evidence="3" id="KW-0067">ATP-binding</keyword>
<dbReference type="GO" id="GO:0043565">
    <property type="term" value="F:sequence-specific DNA binding"/>
    <property type="evidence" value="ECO:0007669"/>
    <property type="project" value="InterPro"/>
</dbReference>
<reference evidence="11" key="1">
    <citation type="submission" date="2019-05" db="EMBL/GenBank/DDBJ databases">
        <title>Tamlana fucoidanivorans sp. nov., isolated from the surface of algae collected from Fujian province in China.</title>
        <authorList>
            <person name="Li J."/>
        </authorList>
    </citation>
    <scope>NUCLEOTIDE SEQUENCE [LARGE SCALE GENOMIC DNA]</scope>
    <source>
        <strain evidence="11">2251</strain>
        <plasmid evidence="11">unnamed3</plasmid>
    </source>
</reference>
<dbReference type="FunFam" id="3.40.50.2300:FF:000018">
    <property type="entry name" value="DNA-binding transcriptional regulator NtrC"/>
    <property type="match status" value="1"/>
</dbReference>
<dbReference type="GO" id="GO:0005524">
    <property type="term" value="F:ATP binding"/>
    <property type="evidence" value="ECO:0007669"/>
    <property type="project" value="UniProtKB-KW"/>
</dbReference>
<dbReference type="PRINTS" id="PR01590">
    <property type="entry name" value="HTHFIS"/>
</dbReference>
<evidence type="ECO:0000313" key="10">
    <source>
        <dbReference type="EMBL" id="QDA36760.1"/>
    </source>
</evidence>
<organism evidence="10 11">
    <name type="scientific">Paracoccus liaowanqingii</name>
    <dbReference type="NCBI Taxonomy" id="2560053"/>
    <lineage>
        <taxon>Bacteria</taxon>
        <taxon>Pseudomonadati</taxon>
        <taxon>Pseudomonadota</taxon>
        <taxon>Alphaproteobacteria</taxon>
        <taxon>Rhodobacterales</taxon>
        <taxon>Paracoccaceae</taxon>
        <taxon>Paracoccus</taxon>
    </lineage>
</organism>
<keyword evidence="1 7" id="KW-0597">Phosphoprotein</keyword>
<dbReference type="Pfam" id="PF25601">
    <property type="entry name" value="AAA_lid_14"/>
    <property type="match status" value="1"/>
</dbReference>
<dbReference type="Gene3D" id="1.10.10.60">
    <property type="entry name" value="Homeodomain-like"/>
    <property type="match status" value="1"/>
</dbReference>
<dbReference type="Pfam" id="PF00158">
    <property type="entry name" value="Sigma54_activat"/>
    <property type="match status" value="1"/>
</dbReference>
<evidence type="ECO:0000256" key="1">
    <source>
        <dbReference type="ARBA" id="ARBA00022553"/>
    </source>
</evidence>
<dbReference type="SUPFAM" id="SSF46689">
    <property type="entry name" value="Homeodomain-like"/>
    <property type="match status" value="1"/>
</dbReference>
<keyword evidence="4" id="KW-0902">Two-component regulatory system</keyword>
<evidence type="ECO:0000256" key="5">
    <source>
        <dbReference type="ARBA" id="ARBA00023015"/>
    </source>
</evidence>
<dbReference type="PANTHER" id="PTHR32071:SF57">
    <property type="entry name" value="C4-DICARBOXYLATE TRANSPORT TRANSCRIPTIONAL REGULATORY PROTEIN DCTD"/>
    <property type="match status" value="1"/>
</dbReference>
<protein>
    <submittedName>
        <fullName evidence="10">Sigma-54-dependent Fis family transcriptional regulator</fullName>
    </submittedName>
</protein>
<dbReference type="Gene3D" id="1.10.8.60">
    <property type="match status" value="1"/>
</dbReference>
<dbReference type="InterPro" id="IPR001789">
    <property type="entry name" value="Sig_transdc_resp-reg_receiver"/>
</dbReference>
<dbReference type="PROSITE" id="PS50110">
    <property type="entry name" value="RESPONSE_REGULATORY"/>
    <property type="match status" value="1"/>
</dbReference>
<dbReference type="Pfam" id="PF00072">
    <property type="entry name" value="Response_reg"/>
    <property type="match status" value="1"/>
</dbReference>
<dbReference type="PANTHER" id="PTHR32071">
    <property type="entry name" value="TRANSCRIPTIONAL REGULATORY PROTEIN"/>
    <property type="match status" value="1"/>
</dbReference>
<keyword evidence="2" id="KW-0547">Nucleotide-binding</keyword>
<dbReference type="Gene3D" id="3.40.50.300">
    <property type="entry name" value="P-loop containing nucleotide triphosphate hydrolases"/>
    <property type="match status" value="1"/>
</dbReference>
<feature type="domain" description="Sigma-54 factor interaction" evidence="8">
    <location>
        <begin position="144"/>
        <end position="373"/>
    </location>
</feature>
<evidence type="ECO:0000256" key="2">
    <source>
        <dbReference type="ARBA" id="ARBA00022741"/>
    </source>
</evidence>
<dbReference type="Gene3D" id="3.40.50.2300">
    <property type="match status" value="1"/>
</dbReference>
<dbReference type="InterPro" id="IPR011006">
    <property type="entry name" value="CheY-like_superfamily"/>
</dbReference>
<accession>A0A4Y5STD6</accession>
<geneLocation type="plasmid" evidence="10 11">
    <name>unnamed3</name>
</geneLocation>
<dbReference type="Pfam" id="PF02954">
    <property type="entry name" value="HTH_8"/>
    <property type="match status" value="1"/>
</dbReference>
<sequence length="437" mass="46378">MRGRIAFIDDEAPLCAAAADWLEASGFEVATFTDPAEALAGIRAEACDCVVTDLRMPGLSGQQVLDALRGQDPDLPVILLSGHADVPVAVAAMRTGAHDFLEKPYRAEHLVEVLDRAVDLRRMRREARIRRASPLSAGRLETRLPGNSPALHHLRRAVQHLADLPLDLMLVGEPGSGRSEVARCLHDLGRRARRPFVVIHGAGLPDGALEAELLGHERGHLAGVSGARAGRLEQAQGGTLYLADLQAVPLSVQARLMRVLQAGAVERIGGQTARPVDLRLIAAVEGDPAALVAQGRLRPDLFHRLSAGALHIPPLRDRAEDVPALFTAMAEAAAARLGLPMPDLRPADLDRLSARPWPGNLAELRASAERAVLALPAGPAPAGDAPSLPDRMARVEAQIIAEALAVADGSSARAADALGIPRRTLNEKIARHGLRAD</sequence>
<keyword evidence="5" id="KW-0805">Transcription regulation</keyword>
<gene>
    <name evidence="10" type="ORF">E4191_21455</name>
</gene>
<dbReference type="AlphaFoldDB" id="A0A4Y5STD6"/>
<dbReference type="InterPro" id="IPR027417">
    <property type="entry name" value="P-loop_NTPase"/>
</dbReference>
<evidence type="ECO:0000256" key="3">
    <source>
        <dbReference type="ARBA" id="ARBA00022840"/>
    </source>
</evidence>
<evidence type="ECO:0000259" key="9">
    <source>
        <dbReference type="PROSITE" id="PS50110"/>
    </source>
</evidence>
<dbReference type="EMBL" id="CP040764">
    <property type="protein sequence ID" value="QDA36760.1"/>
    <property type="molecule type" value="Genomic_DNA"/>
</dbReference>
<dbReference type="KEGG" id="plia:E4191_21455"/>
<dbReference type="CDD" id="cd00009">
    <property type="entry name" value="AAA"/>
    <property type="match status" value="1"/>
</dbReference>
<keyword evidence="6" id="KW-0804">Transcription</keyword>
<evidence type="ECO:0000256" key="4">
    <source>
        <dbReference type="ARBA" id="ARBA00023012"/>
    </source>
</evidence>
<dbReference type="GO" id="GO:0006355">
    <property type="term" value="P:regulation of DNA-templated transcription"/>
    <property type="evidence" value="ECO:0007669"/>
    <property type="project" value="InterPro"/>
</dbReference>
<dbReference type="InterPro" id="IPR058031">
    <property type="entry name" value="AAA_lid_NorR"/>
</dbReference>
<evidence type="ECO:0000256" key="6">
    <source>
        <dbReference type="ARBA" id="ARBA00023163"/>
    </source>
</evidence>
<evidence type="ECO:0000313" key="11">
    <source>
        <dbReference type="Proteomes" id="UP000296374"/>
    </source>
</evidence>
<dbReference type="SMART" id="SM00448">
    <property type="entry name" value="REC"/>
    <property type="match status" value="1"/>
</dbReference>
<evidence type="ECO:0000256" key="7">
    <source>
        <dbReference type="PROSITE-ProRule" id="PRU00169"/>
    </source>
</evidence>
<feature type="modified residue" description="4-aspartylphosphate" evidence="7">
    <location>
        <position position="53"/>
    </location>
</feature>
<dbReference type="SUPFAM" id="SSF52172">
    <property type="entry name" value="CheY-like"/>
    <property type="match status" value="1"/>
</dbReference>
<dbReference type="PROSITE" id="PS50045">
    <property type="entry name" value="SIGMA54_INTERACT_4"/>
    <property type="match status" value="1"/>
</dbReference>
<evidence type="ECO:0000259" key="8">
    <source>
        <dbReference type="PROSITE" id="PS50045"/>
    </source>
</evidence>
<dbReference type="GO" id="GO:0000160">
    <property type="term" value="P:phosphorelay signal transduction system"/>
    <property type="evidence" value="ECO:0007669"/>
    <property type="project" value="UniProtKB-KW"/>
</dbReference>
<name>A0A4Y5STD6_9RHOB</name>
<keyword evidence="10" id="KW-0614">Plasmid</keyword>
<dbReference type="InterPro" id="IPR002197">
    <property type="entry name" value="HTH_Fis"/>
</dbReference>
<feature type="domain" description="Response regulatory" evidence="9">
    <location>
        <begin position="4"/>
        <end position="118"/>
    </location>
</feature>
<dbReference type="SUPFAM" id="SSF52540">
    <property type="entry name" value="P-loop containing nucleoside triphosphate hydrolases"/>
    <property type="match status" value="1"/>
</dbReference>
<dbReference type="InterPro" id="IPR009057">
    <property type="entry name" value="Homeodomain-like_sf"/>
</dbReference>
<proteinExistence type="predicted"/>
<dbReference type="InterPro" id="IPR002078">
    <property type="entry name" value="Sigma_54_int"/>
</dbReference>
<dbReference type="Proteomes" id="UP000296374">
    <property type="component" value="Plasmid unnamed3"/>
</dbReference>